<evidence type="ECO:0000256" key="1">
    <source>
        <dbReference type="ARBA" id="ARBA00023172"/>
    </source>
</evidence>
<gene>
    <name evidence="2" type="ORF">JYK14_10325</name>
</gene>
<keyword evidence="3" id="KW-1185">Reference proteome</keyword>
<dbReference type="InterPro" id="IPR011010">
    <property type="entry name" value="DNA_brk_join_enz"/>
</dbReference>
<dbReference type="Proteomes" id="UP001523392">
    <property type="component" value="Unassembled WGS sequence"/>
</dbReference>
<name>A0ABT1D3Q5_9PROT</name>
<comment type="caution">
    <text evidence="2">The sequence shown here is derived from an EMBL/GenBank/DDBJ whole genome shotgun (WGS) entry which is preliminary data.</text>
</comment>
<evidence type="ECO:0008006" key="4">
    <source>
        <dbReference type="Google" id="ProtNLM"/>
    </source>
</evidence>
<proteinExistence type="predicted"/>
<dbReference type="InterPro" id="IPR013762">
    <property type="entry name" value="Integrase-like_cat_sf"/>
</dbReference>
<dbReference type="SUPFAM" id="SSF56349">
    <property type="entry name" value="DNA breaking-rejoining enzymes"/>
    <property type="match status" value="1"/>
</dbReference>
<dbReference type="RefSeq" id="WP_252953165.1">
    <property type="nucleotide sequence ID" value="NZ_JAFIRR010000062.1"/>
</dbReference>
<accession>A0ABT1D3Q5</accession>
<dbReference type="Gene3D" id="1.10.443.10">
    <property type="entry name" value="Intergrase catalytic core"/>
    <property type="match status" value="1"/>
</dbReference>
<dbReference type="EMBL" id="JAFIRR010000062">
    <property type="protein sequence ID" value="MCO6416555.1"/>
    <property type="molecule type" value="Genomic_DNA"/>
</dbReference>
<evidence type="ECO:0000313" key="3">
    <source>
        <dbReference type="Proteomes" id="UP001523392"/>
    </source>
</evidence>
<sequence>MRALEAWLAASTCDYGPVFRKVDRWGNIEHARLSGEAVRVILAGRAKAAGITVHDTERLSPHGLRAGFVTDAYMAGTRDEQVMDHTWTCPTSWCGSLRMSWCQARLAAGASASRWASPAR</sequence>
<reference evidence="2 3" key="1">
    <citation type="submission" date="2021-12" db="EMBL/GenBank/DDBJ databases">
        <title>Siccirubricoccus leaddurans sp. nov., a high concentration Zn2+ tolerance bacterium.</title>
        <authorList>
            <person name="Cao Y."/>
        </authorList>
    </citation>
    <scope>NUCLEOTIDE SEQUENCE [LARGE SCALE GENOMIC DNA]</scope>
    <source>
        <strain evidence="2 3">KC 17139</strain>
    </source>
</reference>
<evidence type="ECO:0000313" key="2">
    <source>
        <dbReference type="EMBL" id="MCO6416555.1"/>
    </source>
</evidence>
<protein>
    <recommendedName>
        <fullName evidence="4">Tyr recombinase domain-containing protein</fullName>
    </recommendedName>
</protein>
<keyword evidence="1" id="KW-0233">DNA recombination</keyword>
<organism evidence="2 3">
    <name type="scientific">Siccirubricoccus soli</name>
    <dbReference type="NCBI Taxonomy" id="2899147"/>
    <lineage>
        <taxon>Bacteria</taxon>
        <taxon>Pseudomonadati</taxon>
        <taxon>Pseudomonadota</taxon>
        <taxon>Alphaproteobacteria</taxon>
        <taxon>Acetobacterales</taxon>
        <taxon>Roseomonadaceae</taxon>
        <taxon>Siccirubricoccus</taxon>
    </lineage>
</organism>